<evidence type="ECO:0000313" key="1">
    <source>
        <dbReference type="EMBL" id="CAD8159013.1"/>
    </source>
</evidence>
<comment type="caution">
    <text evidence="1">The sequence shown here is derived from an EMBL/GenBank/DDBJ whole genome shotgun (WGS) entry which is preliminary data.</text>
</comment>
<keyword evidence="2" id="KW-1185">Reference proteome</keyword>
<protein>
    <submittedName>
        <fullName evidence="1">Uncharacterized protein</fullName>
    </submittedName>
</protein>
<gene>
    <name evidence="1" type="ORF">PPENT_87.1.T0320271</name>
</gene>
<name>A0A8S1U4I6_9CILI</name>
<reference evidence="1" key="1">
    <citation type="submission" date="2021-01" db="EMBL/GenBank/DDBJ databases">
        <authorList>
            <consortium name="Genoscope - CEA"/>
            <person name="William W."/>
        </authorList>
    </citation>
    <scope>NUCLEOTIDE SEQUENCE</scope>
</reference>
<accession>A0A8S1U4I6</accession>
<dbReference type="EMBL" id="CAJJDO010000032">
    <property type="protein sequence ID" value="CAD8159013.1"/>
    <property type="molecule type" value="Genomic_DNA"/>
</dbReference>
<evidence type="ECO:0000313" key="2">
    <source>
        <dbReference type="Proteomes" id="UP000689195"/>
    </source>
</evidence>
<dbReference type="Proteomes" id="UP000689195">
    <property type="component" value="Unassembled WGS sequence"/>
</dbReference>
<proteinExistence type="predicted"/>
<organism evidence="1 2">
    <name type="scientific">Paramecium pentaurelia</name>
    <dbReference type="NCBI Taxonomy" id="43138"/>
    <lineage>
        <taxon>Eukaryota</taxon>
        <taxon>Sar</taxon>
        <taxon>Alveolata</taxon>
        <taxon>Ciliophora</taxon>
        <taxon>Intramacronucleata</taxon>
        <taxon>Oligohymenophorea</taxon>
        <taxon>Peniculida</taxon>
        <taxon>Parameciidae</taxon>
        <taxon>Paramecium</taxon>
    </lineage>
</organism>
<sequence length="81" mass="9878">MIYASIILNGKRKKDHYFELADYYENQNLYLVPQQLIQNHLMKQSKNNQENNLKQSLQFRDKIQKEQIKRKDQKVKRKGII</sequence>
<dbReference type="AlphaFoldDB" id="A0A8S1U4I6"/>